<evidence type="ECO:0000256" key="6">
    <source>
        <dbReference type="ARBA" id="ARBA00023212"/>
    </source>
</evidence>
<feature type="non-terminal residue" evidence="12">
    <location>
        <position position="1646"/>
    </location>
</feature>
<name>A0A7K4LNE1_9AVES</name>
<dbReference type="GO" id="GO:0005930">
    <property type="term" value="C:axoneme"/>
    <property type="evidence" value="ECO:0007669"/>
    <property type="project" value="UniProtKB-SubCell"/>
</dbReference>
<keyword evidence="3" id="KW-0853">WD repeat</keyword>
<dbReference type="SMART" id="SM00320">
    <property type="entry name" value="WD40"/>
    <property type="match status" value="6"/>
</dbReference>
<reference evidence="12 13" key="1">
    <citation type="submission" date="2019-09" db="EMBL/GenBank/DDBJ databases">
        <title>Bird 10,000 Genomes (B10K) Project - Family phase.</title>
        <authorList>
            <person name="Zhang G."/>
        </authorList>
    </citation>
    <scope>NUCLEOTIDE SEQUENCE [LARGE SCALE GENOMIC DNA]</scope>
    <source>
        <strain evidence="12">B10K-MSB-37135</strain>
        <tissue evidence="12">Heart</tissue>
    </source>
</reference>
<evidence type="ECO:0000256" key="1">
    <source>
        <dbReference type="ARBA" id="ARBA00004430"/>
    </source>
</evidence>
<organism evidence="12 13">
    <name type="scientific">Crypturellus undulatus</name>
    <dbReference type="NCBI Taxonomy" id="48396"/>
    <lineage>
        <taxon>Eukaryota</taxon>
        <taxon>Metazoa</taxon>
        <taxon>Chordata</taxon>
        <taxon>Craniata</taxon>
        <taxon>Vertebrata</taxon>
        <taxon>Euteleostomi</taxon>
        <taxon>Archelosauria</taxon>
        <taxon>Archosauria</taxon>
        <taxon>Dinosauria</taxon>
        <taxon>Saurischia</taxon>
        <taxon>Theropoda</taxon>
        <taxon>Coelurosauria</taxon>
        <taxon>Aves</taxon>
        <taxon>Palaeognathae</taxon>
        <taxon>Tinamiformes</taxon>
        <taxon>Tinamidae</taxon>
        <taxon>Crypturellus</taxon>
    </lineage>
</organism>
<evidence type="ECO:0000256" key="10">
    <source>
        <dbReference type="SAM" id="Coils"/>
    </source>
</evidence>
<feature type="coiled-coil region" evidence="10">
    <location>
        <begin position="801"/>
        <end position="867"/>
    </location>
</feature>
<accession>A0A7K4LNE1</accession>
<keyword evidence="4" id="KW-0677">Repeat</keyword>
<dbReference type="SUPFAM" id="SSF50978">
    <property type="entry name" value="WD40 repeat-like"/>
    <property type="match status" value="1"/>
</dbReference>
<protein>
    <recommendedName>
        <fullName evidence="9">Cilia- and flagella-associated protein 43</fullName>
    </recommendedName>
</protein>
<keyword evidence="13" id="KW-1185">Reference proteome</keyword>
<dbReference type="GO" id="GO:0007288">
    <property type="term" value="P:sperm axoneme assembly"/>
    <property type="evidence" value="ECO:0007669"/>
    <property type="project" value="TreeGrafter"/>
</dbReference>
<dbReference type="InterPro" id="IPR036322">
    <property type="entry name" value="WD40_repeat_dom_sf"/>
</dbReference>
<feature type="non-terminal residue" evidence="12">
    <location>
        <position position="1"/>
    </location>
</feature>
<dbReference type="Gene3D" id="2.130.10.10">
    <property type="entry name" value="YVTN repeat-like/Quinoprotein amine dehydrogenase"/>
    <property type="match status" value="3"/>
</dbReference>
<keyword evidence="7" id="KW-0966">Cell projection</keyword>
<evidence type="ECO:0000256" key="3">
    <source>
        <dbReference type="ARBA" id="ARBA00022574"/>
    </source>
</evidence>
<comment type="similarity">
    <text evidence="8">Belongs to the CFAP43 family.</text>
</comment>
<evidence type="ECO:0000256" key="5">
    <source>
        <dbReference type="ARBA" id="ARBA00023054"/>
    </source>
</evidence>
<evidence type="ECO:0000256" key="8">
    <source>
        <dbReference type="ARBA" id="ARBA00023605"/>
    </source>
</evidence>
<evidence type="ECO:0000256" key="7">
    <source>
        <dbReference type="ARBA" id="ARBA00023273"/>
    </source>
</evidence>
<feature type="region of interest" description="Disordered" evidence="11">
    <location>
        <begin position="739"/>
        <end position="758"/>
    </location>
</feature>
<dbReference type="PANTHER" id="PTHR14885">
    <property type="entry name" value="CILIA- AND FLAGELLA-ASSOCIATED PROTEIN 43-RELATED"/>
    <property type="match status" value="1"/>
</dbReference>
<evidence type="ECO:0000313" key="13">
    <source>
        <dbReference type="Proteomes" id="UP000534426"/>
    </source>
</evidence>
<feature type="coiled-coil region" evidence="10">
    <location>
        <begin position="1141"/>
        <end position="1186"/>
    </location>
</feature>
<comment type="subcellular location">
    <subcellularLocation>
        <location evidence="1">Cytoplasm</location>
        <location evidence="1">Cytoskeleton</location>
        <location evidence="1">Cilium axoneme</location>
    </subcellularLocation>
</comment>
<dbReference type="PANTHER" id="PTHR14885:SF1">
    <property type="entry name" value="CILIA- AND FLAGELLA-ASSOCIATED PROTEIN 43"/>
    <property type="match status" value="1"/>
</dbReference>
<gene>
    <name evidence="12" type="primary">Cfap43</name>
    <name evidence="12" type="ORF">CRYUND_R00755</name>
</gene>
<dbReference type="InterPro" id="IPR015943">
    <property type="entry name" value="WD40/YVTN_repeat-like_dom_sf"/>
</dbReference>
<dbReference type="SUPFAM" id="SSF69322">
    <property type="entry name" value="Tricorn protease domain 2"/>
    <property type="match status" value="1"/>
</dbReference>
<keyword evidence="5 10" id="KW-0175">Coiled coil</keyword>
<feature type="coiled-coil region" evidence="10">
    <location>
        <begin position="1614"/>
        <end position="1641"/>
    </location>
</feature>
<evidence type="ECO:0000256" key="9">
    <source>
        <dbReference type="ARBA" id="ARBA00023662"/>
    </source>
</evidence>
<comment type="caution">
    <text evidence="12">The sequence shown here is derived from an EMBL/GenBank/DDBJ whole genome shotgun (WGS) entry which is preliminary data.</text>
</comment>
<dbReference type="InterPro" id="IPR001680">
    <property type="entry name" value="WD40_rpt"/>
</dbReference>
<dbReference type="Pfam" id="PF00400">
    <property type="entry name" value="WD40"/>
    <property type="match status" value="1"/>
</dbReference>
<sequence length="1646" mass="189679">WVQGFSDKIGFVNNHTVCYPCGNYIIFVDIETKKRTVLECQTGQVGAFAVNGNSEVVAFSDRKLNPFIYIYTFPELNQVTELKGSDAQLDYTLLAFSFTGPYLASYSSIPEFVLSVWNWQENILLCSESQPGVTATSLSFNPMNWQQLCFVNESSLTIWDIERNNEDHYLKQKPVKIPDEEGSMTPHEDLFSPGSHSENPYYGPVLPISALAGLVGDEAETFMPRDVIKPSVHPTVHCWTATSEIYMGCEEGQILAINAETLNVSFLQQGPLPGEEYLCYMFVCWDKWPRSDVDLYFSAQEGIVFRYDIKGLQYEMTVCTDILQPISSLIFSPDYTILLIVTTEGTIYTYKPGHKEADKLLDACSSCFLSADFLTPGNEYCVSVAISGEVQVWLLEDGTCVSKLSLDTEENITESFTATAMACCPSSTSVAVGTKKGEIYFIDITEVETPRVVHRIFLSKFPVLSLDYDQTGQFLISRATQGHIFILDARPSTLFQVLGYIVLADEVLGLSVLSDFRHDLVEVVVLLKVAEVQRARLEIFCLSSALKTDNEKYVNEQGMLKPSAIKMEHYDLDYPLSSAVKLKDNVVYGYCGIAPFICKYHLSEEVNLSVFLSEKRTPSKQFGPGFLCLSPNSRWLASAAEDGVLFIYHTFTMDVIAQKHCHSYQGGGIRSVVFSLDGRFMLVNGVNDGALVCLKWKRIKKIEKKEAAFHWRSLLAILNQSTSNENTVLKSMPEWKFEPESTSESFPEEKFEAPESSNVELTEEDGSITKLNSAIASEMTWVDQKMKKVMREETQKFANQKKELKMGIKKLRSNIQKMMHENEQMPDIEKLEQQEFNLDIEEQERVQAEAEQEVTRLRKEIEMENLANCYLQDVIRRECWDSMCVKGRAVKCFHIACEVKNYPLKERSKEELETLEKILQLKKIEAVDLKVRKEIVEIKPETELPKEEEEVEEEVVADNTASYSLVGSLSSQYGADVSVLYHQLDLHSREQKVNQIILLQDIIYKVKTAFNKEFDIVVQQKEHEIARVKERNLRIREILALLDLQEEVWEPALTDDEVPERALTVQDSEIKVEKYLTPQERAKAEMLAKLEMERRLAALDNDRLRALKDMMGGVLEVKKEDILKIDIPPPSFISKSESVWNEEEKKIFREYEKKVQELNEEREKHKRSLEAELKKLQASIQETTQSFDETMCKLFERKVNSEMVIYQEELKIINILYSLLLDEELDTREAELHHFLKKKRKEKVKSTKAIQCTNRKIDAYIDTYENAIAEDKILESDFRKDFADIPAYLLDKLSKLYRRRPRIQKVKILLDTASPYGDHSSSAEDYQEGLNLLMKAMDELDKPEYMPNGLDPSLWDRFCLARRNKVESEQLVKSKALTLADMQAFLQRRIDEDEKLKSEIGDIFQELTWLREEKMKLQLNLTVQFLLKQGQVELESTDLPDFTDAILINKSVIEELNCTIMTEGEKKIASMVECKDFSKGIFQLEWEHKKMKMQIEDLKQKARDILTLRVSKDHQLFLTVPNYDSRVTDQVSMMEQTLRVMDELHQKNVKNCQKIIKELEKCISLKEQANYKLSLELQEMLVSVSEREHIFKAADTQLVFEEIAQQRYQDILRQKRLRDDVKKQEEQVRVLQAETERLKLRTLPMI</sequence>
<evidence type="ECO:0000256" key="2">
    <source>
        <dbReference type="ARBA" id="ARBA00022490"/>
    </source>
</evidence>
<proteinExistence type="inferred from homology"/>
<evidence type="ECO:0000313" key="12">
    <source>
        <dbReference type="EMBL" id="NWJ05387.1"/>
    </source>
</evidence>
<keyword evidence="6" id="KW-0206">Cytoskeleton</keyword>
<dbReference type="EMBL" id="VWPW01017371">
    <property type="protein sequence ID" value="NWJ05387.1"/>
    <property type="molecule type" value="Genomic_DNA"/>
</dbReference>
<evidence type="ECO:0000256" key="11">
    <source>
        <dbReference type="SAM" id="MobiDB-lite"/>
    </source>
</evidence>
<dbReference type="Pfam" id="PF25828">
    <property type="entry name" value="CC_Cfap43"/>
    <property type="match status" value="1"/>
</dbReference>
<evidence type="ECO:0000256" key="4">
    <source>
        <dbReference type="ARBA" id="ARBA00022737"/>
    </source>
</evidence>
<keyword evidence="2" id="KW-0963">Cytoplasm</keyword>
<dbReference type="Proteomes" id="UP000534426">
    <property type="component" value="Unassembled WGS sequence"/>
</dbReference>